<dbReference type="InterPro" id="IPR013609">
    <property type="entry name" value="Stf-like_N"/>
</dbReference>
<proteinExistence type="predicted"/>
<evidence type="ECO:0000259" key="2">
    <source>
        <dbReference type="Pfam" id="PF08400"/>
    </source>
</evidence>
<accession>A0A8F7UVI2</accession>
<name>A0A8F7UVI2_SALER</name>
<evidence type="ECO:0000256" key="1">
    <source>
        <dbReference type="SAM" id="MobiDB-lite"/>
    </source>
</evidence>
<reference evidence="3" key="1">
    <citation type="submission" date="2021-07" db="EMBL/GenBank/DDBJ databases">
        <title>Whole-Genome Sequences of non-enterica strains of Salmonella enterica isolated from poultry houses.</title>
        <authorList>
            <person name="Lamas A."/>
            <person name="Regal P."/>
            <person name="Miranda J.M."/>
            <person name="Vazquez B."/>
            <person name="Cepeda A."/>
            <person name="Franco C.M."/>
        </authorList>
    </citation>
    <scope>NUCLEOTIDE SEQUENCE</scope>
    <source>
        <strain evidence="3">LHICA_SA2</strain>
    </source>
</reference>
<protein>
    <submittedName>
        <fullName evidence="3">Prophage tail fiber N-terminal domain-containing protein</fullName>
    </submittedName>
</protein>
<dbReference type="InterPro" id="IPR051934">
    <property type="entry name" value="Phage_Tail_Fiber_Structural"/>
</dbReference>
<dbReference type="EMBL" id="CP079837">
    <property type="protein sequence ID" value="QXX23563.1"/>
    <property type="molecule type" value="Genomic_DNA"/>
</dbReference>
<dbReference type="AlphaFoldDB" id="A0A8F7UVI2"/>
<dbReference type="Pfam" id="PF08400">
    <property type="entry name" value="phage_tail_N"/>
    <property type="match status" value="1"/>
</dbReference>
<organism evidence="3">
    <name type="scientific">Salmonella enterica subsp. salamae</name>
    <dbReference type="NCBI Taxonomy" id="59202"/>
    <lineage>
        <taxon>Bacteria</taxon>
        <taxon>Pseudomonadati</taxon>
        <taxon>Pseudomonadota</taxon>
        <taxon>Gammaproteobacteria</taxon>
        <taxon>Enterobacterales</taxon>
        <taxon>Enterobacteriaceae</taxon>
        <taxon>Salmonella</taxon>
    </lineage>
</organism>
<sequence length="900" mass="91146">MPVLISGVLKDATGTPVQNCTIQLKACRTSTTVVVNTVASENPDDAGRYSMDVEQGQYTVTLLVEGYPPSHAGVITVYDDSKPGTLNDFLGAMTEDDVRPEALRRFEAMVEEVARQASEASRNATAAGQASEQAQTSAGQAAESATAAVNAAGAAEASATQAASSAASAESSAGTATTKSGEASASAASADTARTAAAASAAAAKTSEANADASRTAAGDSAAAAAASATAAQTSAARAGASETAAKTSETQAASSAGDAGASATAAAASEKAAAASAAEAKTSETNAATSAGTAAASATAASSSASEASTHAAASDTSASLAAQSSTAAGAAATRAEDAAKRAEDIADVISLEDASLTKKGIVKLSSATDSDSEALAATPKAVKTVMGEVQTKAPLDSPALTGTPTAPTPETTAAGIEIATAAFVAAKVAQLVGSAPEALDTLKELADALGNDPNFATTVLNKLAGKQPLDDTLTALSGKSVDGLIEYVGLGETINLAAGALQKDQNGGDIPDKKQFARTIGAVTSTNITFNDASGWYKIATVFMPQATSTAVIKLYGGSGYNVGLFEQAAISELVLRAGNGSPAGITATLWRRSPSAANEVAWVNTSGDTYDIYINIGQYAYWLIAQYDYTGNANVTLHSTPEYSSVQPGNSTSGKTYTLFNSLMKPTAGDVEALSVNGGRLNGSLGIGTDNALGGNSIVLGDNDTGIKWHSDGVLGLYANNALVGYIDNSGLHMSVDVLTNGILRAGNGKTLTLSSGNNSAMNAGFSLWGNGTDRPTVIELSDDQGWHFYSQRRQDGGIELSVNGNIYPANYSNFDARYLTSGNVYTKGESDNRYVQNIQRGAPVWPGKVDEYGPAEAPAGCFLTQARHDPTTAYGVTFAYRPLQMWVGNGWRTING</sequence>
<gene>
    <name evidence="3" type="ORF">JMJ84_13075</name>
</gene>
<feature type="domain" description="Lambda-like tail fibre protein N-terminal" evidence="2">
    <location>
        <begin position="1"/>
        <end position="134"/>
    </location>
</feature>
<evidence type="ECO:0000313" key="3">
    <source>
        <dbReference type="EMBL" id="QXX23563.1"/>
    </source>
</evidence>
<dbReference type="PANTHER" id="PTHR35191">
    <property type="entry name" value="PROPHAGE SIDE TAIL FIBER PROTEIN HOMOLOG STFQ-RELATED"/>
    <property type="match status" value="1"/>
</dbReference>
<feature type="region of interest" description="Disordered" evidence="1">
    <location>
        <begin position="117"/>
        <end position="141"/>
    </location>
</feature>
<dbReference type="PANTHER" id="PTHR35191:SF1">
    <property type="entry name" value="PROPHAGE SIDE TAIL FIBER PROTEIN HOMOLOG STFQ-RELATED"/>
    <property type="match status" value="1"/>
</dbReference>
<feature type="compositionally biased region" description="Low complexity" evidence="1">
    <location>
        <begin position="124"/>
        <end position="141"/>
    </location>
</feature>